<evidence type="ECO:0000313" key="3">
    <source>
        <dbReference type="Proteomes" id="UP000299102"/>
    </source>
</evidence>
<dbReference type="InterPro" id="IPR001245">
    <property type="entry name" value="Ser-Thr/Tyr_kinase_cat_dom"/>
</dbReference>
<organism evidence="2 3">
    <name type="scientific">Eumeta variegata</name>
    <name type="common">Bagworm moth</name>
    <name type="synonym">Eumeta japonica</name>
    <dbReference type="NCBI Taxonomy" id="151549"/>
    <lineage>
        <taxon>Eukaryota</taxon>
        <taxon>Metazoa</taxon>
        <taxon>Ecdysozoa</taxon>
        <taxon>Arthropoda</taxon>
        <taxon>Hexapoda</taxon>
        <taxon>Insecta</taxon>
        <taxon>Pterygota</taxon>
        <taxon>Neoptera</taxon>
        <taxon>Endopterygota</taxon>
        <taxon>Lepidoptera</taxon>
        <taxon>Glossata</taxon>
        <taxon>Ditrysia</taxon>
        <taxon>Tineoidea</taxon>
        <taxon>Psychidae</taxon>
        <taxon>Oiketicinae</taxon>
        <taxon>Eumeta</taxon>
    </lineage>
</organism>
<dbReference type="GO" id="GO:0005524">
    <property type="term" value="F:ATP binding"/>
    <property type="evidence" value="ECO:0007669"/>
    <property type="project" value="InterPro"/>
</dbReference>
<proteinExistence type="predicted"/>
<sequence>MICHLTIELQHGSNYDYAVPELGSAPLLLDRLPPLGRLSAADTVSERLERLSERAADRSSDGRSSVGGSFRSRLESRSLSQQDVLVDLRRRLETTNVIEFPRHRLRMISKLAEGAFGTVYVAEADGIPEYGGNIAVDKKLVAVKFLSHDASLKERAEFERDVRILAALSSPQLARVLGACRTLRWPVLEYLELGDLCAFLRSQRSITCTGVAAYGRANCSWNAVFGIPKLCTQRSGSKAKGYQVKIADFGTDNDTYVRLLPKWMAECLYRSDGPHGSLSC</sequence>
<dbReference type="InterPro" id="IPR020635">
    <property type="entry name" value="Tyr_kinase_cat_dom"/>
</dbReference>
<evidence type="ECO:0000313" key="2">
    <source>
        <dbReference type="EMBL" id="GBP94937.1"/>
    </source>
</evidence>
<dbReference type="PANTHER" id="PTHR24416">
    <property type="entry name" value="TYROSINE-PROTEIN KINASE RECEPTOR"/>
    <property type="match status" value="1"/>
</dbReference>
<dbReference type="GO" id="GO:0005518">
    <property type="term" value="F:collagen binding"/>
    <property type="evidence" value="ECO:0007669"/>
    <property type="project" value="TreeGrafter"/>
</dbReference>
<keyword evidence="3" id="KW-1185">Reference proteome</keyword>
<dbReference type="SMART" id="SM00219">
    <property type="entry name" value="TyrKc"/>
    <property type="match status" value="1"/>
</dbReference>
<dbReference type="PROSITE" id="PS50011">
    <property type="entry name" value="PROTEIN_KINASE_DOM"/>
    <property type="match status" value="1"/>
</dbReference>
<dbReference type="GO" id="GO:0051897">
    <property type="term" value="P:positive regulation of phosphatidylinositol 3-kinase/protein kinase B signal transduction"/>
    <property type="evidence" value="ECO:0007669"/>
    <property type="project" value="TreeGrafter"/>
</dbReference>
<dbReference type="AlphaFoldDB" id="A0A4C2A7Q7"/>
<dbReference type="OrthoDB" id="6071166at2759"/>
<dbReference type="STRING" id="151549.A0A4C2A7Q7"/>
<dbReference type="InterPro" id="IPR050122">
    <property type="entry name" value="RTK"/>
</dbReference>
<keyword evidence="2" id="KW-0675">Receptor</keyword>
<accession>A0A4C2A7Q7</accession>
<dbReference type="Pfam" id="PF07714">
    <property type="entry name" value="PK_Tyr_Ser-Thr"/>
    <property type="match status" value="1"/>
</dbReference>
<dbReference type="Proteomes" id="UP000299102">
    <property type="component" value="Unassembled WGS sequence"/>
</dbReference>
<dbReference type="InterPro" id="IPR011009">
    <property type="entry name" value="Kinase-like_dom_sf"/>
</dbReference>
<gene>
    <name evidence="2" type="primary">Ddr2</name>
    <name evidence="2" type="ORF">EVAR_69656_1</name>
</gene>
<reference evidence="2 3" key="1">
    <citation type="journal article" date="2019" name="Commun. Biol.">
        <title>The bagworm genome reveals a unique fibroin gene that provides high tensile strength.</title>
        <authorList>
            <person name="Kono N."/>
            <person name="Nakamura H."/>
            <person name="Ohtoshi R."/>
            <person name="Tomita M."/>
            <person name="Numata K."/>
            <person name="Arakawa K."/>
        </authorList>
    </citation>
    <scope>NUCLEOTIDE SEQUENCE [LARGE SCALE GENOMIC DNA]</scope>
</reference>
<feature type="domain" description="Protein kinase" evidence="1">
    <location>
        <begin position="105"/>
        <end position="280"/>
    </location>
</feature>
<name>A0A4C2A7Q7_EUMVA</name>
<dbReference type="Gene3D" id="3.30.200.20">
    <property type="entry name" value="Phosphorylase Kinase, domain 1"/>
    <property type="match status" value="1"/>
</dbReference>
<evidence type="ECO:0000259" key="1">
    <source>
        <dbReference type="PROSITE" id="PS50011"/>
    </source>
</evidence>
<dbReference type="InterPro" id="IPR000719">
    <property type="entry name" value="Prot_kinase_dom"/>
</dbReference>
<dbReference type="PANTHER" id="PTHR24416:SF579">
    <property type="entry name" value="DISCOIDIN DOMAIN-CONTAINING RECEPTOR 2-LIKE PROTEIN"/>
    <property type="match status" value="1"/>
</dbReference>
<comment type="caution">
    <text evidence="2">The sequence shown here is derived from an EMBL/GenBank/DDBJ whole genome shotgun (WGS) entry which is preliminary data.</text>
</comment>
<dbReference type="GO" id="GO:0010976">
    <property type="term" value="P:positive regulation of neuron projection development"/>
    <property type="evidence" value="ECO:0007669"/>
    <property type="project" value="TreeGrafter"/>
</dbReference>
<dbReference type="GO" id="GO:0005886">
    <property type="term" value="C:plasma membrane"/>
    <property type="evidence" value="ECO:0007669"/>
    <property type="project" value="TreeGrafter"/>
</dbReference>
<protein>
    <submittedName>
        <fullName evidence="2">Discoidin domain-containing receptor 2</fullName>
    </submittedName>
</protein>
<dbReference type="GO" id="GO:0043235">
    <property type="term" value="C:receptor complex"/>
    <property type="evidence" value="ECO:0007669"/>
    <property type="project" value="TreeGrafter"/>
</dbReference>
<dbReference type="GO" id="GO:0038062">
    <property type="term" value="F:protein tyrosine kinase collagen receptor activity"/>
    <property type="evidence" value="ECO:0007669"/>
    <property type="project" value="TreeGrafter"/>
</dbReference>
<dbReference type="SUPFAM" id="SSF56112">
    <property type="entry name" value="Protein kinase-like (PK-like)"/>
    <property type="match status" value="1"/>
</dbReference>
<dbReference type="EMBL" id="BGZK01002564">
    <property type="protein sequence ID" value="GBP94937.1"/>
    <property type="molecule type" value="Genomic_DNA"/>
</dbReference>